<dbReference type="InterPro" id="IPR046433">
    <property type="entry name" value="ActCoA_hydro"/>
</dbReference>
<dbReference type="InterPro" id="IPR003702">
    <property type="entry name" value="ActCoA_hydro_N"/>
</dbReference>
<evidence type="ECO:0000256" key="2">
    <source>
        <dbReference type="ARBA" id="ARBA00022679"/>
    </source>
</evidence>
<dbReference type="Gene3D" id="3.40.1080.10">
    <property type="entry name" value="Glutaconate Coenzyme A-transferase"/>
    <property type="match status" value="1"/>
</dbReference>
<evidence type="ECO:0000313" key="5">
    <source>
        <dbReference type="EMBL" id="SCM81503.1"/>
    </source>
</evidence>
<gene>
    <name evidence="5" type="primary">cat</name>
    <name evidence="5" type="ORF">KL86SPO_31682</name>
</gene>
<dbReference type="PANTHER" id="PTHR21432:SF20">
    <property type="entry name" value="ACETYL-COA HYDROLASE"/>
    <property type="match status" value="1"/>
</dbReference>
<dbReference type="Pfam" id="PF02550">
    <property type="entry name" value="AcetylCoA_hydro"/>
    <property type="match status" value="1"/>
</dbReference>
<keyword evidence="2 5" id="KW-0808">Transferase</keyword>
<dbReference type="AlphaFoldDB" id="A0A212LVD9"/>
<dbReference type="Gene3D" id="3.40.1080.20">
    <property type="entry name" value="Acetyl-CoA hydrolase/transferase C-terminal domain"/>
    <property type="match status" value="1"/>
</dbReference>
<organism evidence="5">
    <name type="scientific">uncultured Sporomusa sp</name>
    <dbReference type="NCBI Taxonomy" id="307249"/>
    <lineage>
        <taxon>Bacteria</taxon>
        <taxon>Bacillati</taxon>
        <taxon>Bacillota</taxon>
        <taxon>Negativicutes</taxon>
        <taxon>Selenomonadales</taxon>
        <taxon>Sporomusaceae</taxon>
        <taxon>Sporomusa</taxon>
        <taxon>environmental samples</taxon>
    </lineage>
</organism>
<feature type="domain" description="Acetyl-CoA hydrolase/transferase N-terminal" evidence="3">
    <location>
        <begin position="16"/>
        <end position="187"/>
    </location>
</feature>
<dbReference type="Pfam" id="PF13336">
    <property type="entry name" value="AcetylCoA_hyd_C"/>
    <property type="match status" value="1"/>
</dbReference>
<name>A0A212LVD9_9FIRM</name>
<dbReference type="SUPFAM" id="SSF100950">
    <property type="entry name" value="NagB/RpiA/CoA transferase-like"/>
    <property type="match status" value="2"/>
</dbReference>
<evidence type="ECO:0000259" key="3">
    <source>
        <dbReference type="Pfam" id="PF02550"/>
    </source>
</evidence>
<dbReference type="GO" id="GO:0008775">
    <property type="term" value="F:acetate CoA-transferase activity"/>
    <property type="evidence" value="ECO:0007669"/>
    <property type="project" value="InterPro"/>
</dbReference>
<dbReference type="EC" id="2.8.3.-" evidence="5"/>
<evidence type="ECO:0000256" key="1">
    <source>
        <dbReference type="ARBA" id="ARBA00009632"/>
    </source>
</evidence>
<evidence type="ECO:0000259" key="4">
    <source>
        <dbReference type="Pfam" id="PF13336"/>
    </source>
</evidence>
<proteinExistence type="inferred from homology"/>
<dbReference type="RefSeq" id="WP_288184527.1">
    <property type="nucleotide sequence ID" value="NZ_LT608335.1"/>
</dbReference>
<comment type="similarity">
    <text evidence="1">Belongs to the acetyl-CoA hydrolase/transferase family.</text>
</comment>
<dbReference type="InterPro" id="IPR026888">
    <property type="entry name" value="AcetylCoA_hyd_C"/>
</dbReference>
<reference evidence="5" key="1">
    <citation type="submission" date="2016-08" db="EMBL/GenBank/DDBJ databases">
        <authorList>
            <person name="Seilhamer J.J."/>
        </authorList>
    </citation>
    <scope>NUCLEOTIDE SEQUENCE</scope>
    <source>
        <strain evidence="5">86</strain>
    </source>
</reference>
<sequence>MKIETSWRNIHDFKLVTAEQAMQIVNSGDRVVVGGACGEPKALMAALAARGSELTAVEIVQLPAMEANQYVQLGMEKTFHYNALFVSPSIINMLEEQSADYTPCFFSEIPYLFRNKVLPVDVALIQVTPPDEQGFCSYGISVDYTKPAAECARIVIAQMNGNMPRTGGAKIALEAINYIVEKDEPILELNPVQISEVEKQIGKNIAALIPDGATLRLGIGAVDNAVTLFLQDKKDLGIHSEVFSDHIVSLAQAGVITNRKKTINAGKFCAAFLLGTCKTYDFVHNNPDVEMHSLEYINDPYIIGQHEKFIAVNSALQVDLTGQVNAETIDSKQVSGAGSLVDFVRGASRSFGGKSIIALPSTTANGQISNICCKLDRGAAIAISRNEAHYVVTEYGVAELKGRSLRQRAQALIAVSHPAFRERLTAQVRNL</sequence>
<dbReference type="GO" id="GO:0006083">
    <property type="term" value="P:acetate metabolic process"/>
    <property type="evidence" value="ECO:0007669"/>
    <property type="project" value="InterPro"/>
</dbReference>
<dbReference type="InterPro" id="IPR038460">
    <property type="entry name" value="AcetylCoA_hyd_C_sf"/>
</dbReference>
<dbReference type="PANTHER" id="PTHR21432">
    <property type="entry name" value="ACETYL-COA HYDROLASE-RELATED"/>
    <property type="match status" value="1"/>
</dbReference>
<protein>
    <submittedName>
        <fullName evidence="5">4-hydroxybutyrate coenzyme A transferase</fullName>
        <ecNumber evidence="5">2.8.3.-</ecNumber>
    </submittedName>
</protein>
<feature type="domain" description="Acetyl-CoA hydrolase/transferase C-terminal" evidence="4">
    <location>
        <begin position="275"/>
        <end position="427"/>
    </location>
</feature>
<dbReference type="EMBL" id="FMJE01000003">
    <property type="protein sequence ID" value="SCM81503.1"/>
    <property type="molecule type" value="Genomic_DNA"/>
</dbReference>
<dbReference type="Gene3D" id="3.30.750.70">
    <property type="entry name" value="4-hydroxybutyrate coenzyme like domains"/>
    <property type="match status" value="1"/>
</dbReference>
<accession>A0A212LVD9</accession>
<dbReference type="InterPro" id="IPR037171">
    <property type="entry name" value="NagB/RpiA_transferase-like"/>
</dbReference>